<evidence type="ECO:0000313" key="1">
    <source>
        <dbReference type="EMBL" id="EOQ00963.1"/>
    </source>
</evidence>
<proteinExistence type="predicted"/>
<evidence type="ECO:0000313" key="2">
    <source>
        <dbReference type="Proteomes" id="UP000014028"/>
    </source>
</evidence>
<reference evidence="1 2" key="1">
    <citation type="submission" date="2012-12" db="EMBL/GenBank/DDBJ databases">
        <title>The Genome Sequence of Bacillus cereus VD184.</title>
        <authorList>
            <consortium name="The Broad Institute Genome Sequencing Platform"/>
            <consortium name="The Broad Institute Genome Sequencing Center for Infectious Disease"/>
            <person name="Feldgarden M."/>
            <person name="Van der Auwera G.A."/>
            <person name="Mahillon J."/>
            <person name="Duprez V."/>
            <person name="Timmery S."/>
            <person name="Mattelet C."/>
            <person name="Dierick K."/>
            <person name="Sun M."/>
            <person name="Yu Z."/>
            <person name="Zhu L."/>
            <person name="Hu X."/>
            <person name="Shank E.B."/>
            <person name="Swiecicka I."/>
            <person name="Hansen B.M."/>
            <person name="Andrup L."/>
            <person name="Walker B."/>
            <person name="Young S.K."/>
            <person name="Zeng Q."/>
            <person name="Gargeya S."/>
            <person name="Fitzgerald M."/>
            <person name="Haas B."/>
            <person name="Abouelleil A."/>
            <person name="Alvarado L."/>
            <person name="Arachchi H.M."/>
            <person name="Berlin A.M."/>
            <person name="Chapman S.B."/>
            <person name="Dewar J."/>
            <person name="Goldberg J."/>
            <person name="Griggs A."/>
            <person name="Gujja S."/>
            <person name="Hansen M."/>
            <person name="Howarth C."/>
            <person name="Imamovic A."/>
            <person name="Larimer J."/>
            <person name="McCowan C."/>
            <person name="Murphy C."/>
            <person name="Neiman D."/>
            <person name="Pearson M."/>
            <person name="Priest M."/>
            <person name="Roberts A."/>
            <person name="Saif S."/>
            <person name="Shea T."/>
            <person name="Sisk P."/>
            <person name="Sykes S."/>
            <person name="Wortman J."/>
            <person name="Nusbaum C."/>
            <person name="Birren B."/>
        </authorList>
    </citation>
    <scope>NUCLEOTIDE SEQUENCE [LARGE SCALE GENOMIC DNA]</scope>
    <source>
        <strain evidence="1 2">VD184</strain>
    </source>
</reference>
<dbReference type="AlphaFoldDB" id="A0A9W5R0E0"/>
<dbReference type="RefSeq" id="WP_016124087.1">
    <property type="nucleotide sequence ID" value="NZ_KB976852.1"/>
</dbReference>
<dbReference type="EMBL" id="AHFK01000113">
    <property type="protein sequence ID" value="EOQ00963.1"/>
    <property type="molecule type" value="Genomic_DNA"/>
</dbReference>
<sequence length="118" mass="13468">MAKQQFPWLNKQETFTEDVRGVRVTYKKPSFGAQRRIQGEVTKVDSKSGKVDIDASLMMLALTVESIVDWDFTDENENKLPIEIHTFDEVFDPEFSAEIVKVVTDKVAGDVSDKKKKK</sequence>
<dbReference type="Proteomes" id="UP000014028">
    <property type="component" value="Unassembled WGS sequence"/>
</dbReference>
<gene>
    <name evidence="1" type="ORF">IKC_06161</name>
</gene>
<name>A0A9W5R0E0_BACCE</name>
<accession>A0A9W5R0E0</accession>
<comment type="caution">
    <text evidence="1">The sequence shown here is derived from an EMBL/GenBank/DDBJ whole genome shotgun (WGS) entry which is preliminary data.</text>
</comment>
<protein>
    <submittedName>
        <fullName evidence="1">Uncharacterized protein</fullName>
    </submittedName>
</protein>
<organism evidence="1 2">
    <name type="scientific">Bacillus cereus VD184</name>
    <dbReference type="NCBI Taxonomy" id="1053242"/>
    <lineage>
        <taxon>Bacteria</taxon>
        <taxon>Bacillati</taxon>
        <taxon>Bacillota</taxon>
        <taxon>Bacilli</taxon>
        <taxon>Bacillales</taxon>
        <taxon>Bacillaceae</taxon>
        <taxon>Bacillus</taxon>
        <taxon>Bacillus cereus group</taxon>
    </lineage>
</organism>